<protein>
    <submittedName>
        <fullName evidence="2">Uncharacterized protein</fullName>
    </submittedName>
</protein>
<organism evidence="2 3">
    <name type="scientific">Streptomyces sannanensis</name>
    <dbReference type="NCBI Taxonomy" id="285536"/>
    <lineage>
        <taxon>Bacteria</taxon>
        <taxon>Bacillati</taxon>
        <taxon>Actinomycetota</taxon>
        <taxon>Actinomycetes</taxon>
        <taxon>Kitasatosporales</taxon>
        <taxon>Streptomycetaceae</taxon>
        <taxon>Streptomyces</taxon>
    </lineage>
</organism>
<name>A0ABP6SF91_9ACTN</name>
<reference evidence="3" key="1">
    <citation type="journal article" date="2019" name="Int. J. Syst. Evol. Microbiol.">
        <title>The Global Catalogue of Microorganisms (GCM) 10K type strain sequencing project: providing services to taxonomists for standard genome sequencing and annotation.</title>
        <authorList>
            <consortium name="The Broad Institute Genomics Platform"/>
            <consortium name="The Broad Institute Genome Sequencing Center for Infectious Disease"/>
            <person name="Wu L."/>
            <person name="Ma J."/>
        </authorList>
    </citation>
    <scope>NUCLEOTIDE SEQUENCE [LARGE SCALE GENOMIC DNA]</scope>
    <source>
        <strain evidence="3">JCM 9651</strain>
    </source>
</reference>
<accession>A0ABP6SF91</accession>
<feature type="region of interest" description="Disordered" evidence="1">
    <location>
        <begin position="1"/>
        <end position="24"/>
    </location>
</feature>
<evidence type="ECO:0000313" key="3">
    <source>
        <dbReference type="Proteomes" id="UP001499990"/>
    </source>
</evidence>
<keyword evidence="3" id="KW-1185">Reference proteome</keyword>
<evidence type="ECO:0000313" key="2">
    <source>
        <dbReference type="EMBL" id="GAA3375425.1"/>
    </source>
</evidence>
<dbReference type="Proteomes" id="UP001499990">
    <property type="component" value="Unassembled WGS sequence"/>
</dbReference>
<proteinExistence type="predicted"/>
<gene>
    <name evidence="2" type="ORF">GCM10020367_43170</name>
</gene>
<dbReference type="EMBL" id="BAAAYL010000001">
    <property type="protein sequence ID" value="GAA3375425.1"/>
    <property type="molecule type" value="Genomic_DNA"/>
</dbReference>
<sequence length="228" mass="24422">MRVGARSRAMTRKGGSGGYTPEPLPVSVTALCGERSRERRAEYGELGGSYRGRTLCGRTALCGRADTMADSDTPDLPRLLPDAVHRSVKPGTALLRLETTHSREGILDGAWWPRSRDIGAELPSLISALTDHLGPVTRVGLDGSAWDELPTRVMVDGRVVHIDSFPVGDDTVLITRGEQDHFSLMLVPPDTSSDAARAAMARAVRADNVTEAKQILIDTGSDTPPAPT</sequence>
<dbReference type="InterPro" id="IPR046036">
    <property type="entry name" value="DUF5994"/>
</dbReference>
<comment type="caution">
    <text evidence="2">The sequence shown here is derived from an EMBL/GenBank/DDBJ whole genome shotgun (WGS) entry which is preliminary data.</text>
</comment>
<evidence type="ECO:0000256" key="1">
    <source>
        <dbReference type="SAM" id="MobiDB-lite"/>
    </source>
</evidence>
<dbReference type="Pfam" id="PF19457">
    <property type="entry name" value="DUF5994"/>
    <property type="match status" value="1"/>
</dbReference>